<keyword evidence="1" id="KW-0677">Repeat</keyword>
<evidence type="ECO:0000259" key="2">
    <source>
        <dbReference type="PROSITE" id="PS51372"/>
    </source>
</evidence>
<proteinExistence type="predicted"/>
<name>K8DVG0_STAXY</name>
<dbReference type="PANTHER" id="PTHR30185:SF15">
    <property type="entry name" value="CRYPTIC BETA-GLUCOSIDE BGL OPERON ANTITERMINATOR"/>
    <property type="match status" value="1"/>
</dbReference>
<dbReference type="SMART" id="SM01061">
    <property type="entry name" value="CAT_RBD"/>
    <property type="match status" value="1"/>
</dbReference>
<reference evidence="3" key="1">
    <citation type="submission" date="2012-09" db="EMBL/GenBank/DDBJ databases">
        <authorList>
            <person name="Salehi R."/>
            <person name="Fisher C.A."/>
            <person name="Bignell P.A."/>
            <person name="Old J.M."/>
        </authorList>
    </citation>
    <scope>NUCLEOTIDE SEQUENCE</scope>
    <source>
        <strain evidence="3">S04010</strain>
    </source>
</reference>
<evidence type="ECO:0000256" key="1">
    <source>
        <dbReference type="ARBA" id="ARBA00022737"/>
    </source>
</evidence>
<organism evidence="3">
    <name type="scientific">Staphylococcus xylosus</name>
    <dbReference type="NCBI Taxonomy" id="1288"/>
    <lineage>
        <taxon>Bacteria</taxon>
        <taxon>Bacillati</taxon>
        <taxon>Bacillota</taxon>
        <taxon>Bacilli</taxon>
        <taxon>Bacillales</taxon>
        <taxon>Staphylococcaceae</taxon>
        <taxon>Staphylococcus</taxon>
    </lineage>
</organism>
<protein>
    <submittedName>
        <fullName evidence="3">Beta-glucoside bgl operon antiterminator, BglG family</fullName>
    </submittedName>
</protein>
<dbReference type="EMBL" id="HE993885">
    <property type="protein sequence ID" value="CCM44182.1"/>
    <property type="molecule type" value="Genomic_DNA"/>
</dbReference>
<feature type="domain" description="PRD" evidence="2">
    <location>
        <begin position="65"/>
        <end position="170"/>
    </location>
</feature>
<dbReference type="SUPFAM" id="SSF50151">
    <property type="entry name" value="SacY-like RNA-binding domain"/>
    <property type="match status" value="1"/>
</dbReference>
<reference evidence="3" key="2">
    <citation type="submission" date="2012-11" db="EMBL/GenBank/DDBJ databases">
        <title>A Staphyloccocus xylosus isolate with a new mecC allotype provides insights into the evolutionary origins of the type XI SCCmec.</title>
        <authorList>
            <person name="Harrison E.M."/>
            <person name="Paterson G.K."/>
            <person name="Holden M.T.G."/>
            <person name="Morgan F.E.J."/>
            <person name="Rhod Larsen A."/>
            <person name="Leroy S."/>
            <person name="Zadoks R."/>
            <person name="Peacock S.J."/>
            <person name="Parkhill J."/>
            <person name="Holmes M.A."/>
        </authorList>
    </citation>
    <scope>NUCLEOTIDE SEQUENCE</scope>
    <source>
        <strain evidence="3">S04010</strain>
    </source>
</reference>
<dbReference type="PANTHER" id="PTHR30185">
    <property type="entry name" value="CRYPTIC BETA-GLUCOSIDE BGL OPERON ANTITERMINATOR"/>
    <property type="match status" value="1"/>
</dbReference>
<dbReference type="InterPro" id="IPR004341">
    <property type="entry name" value="CAT_RNA-bd_dom"/>
</dbReference>
<dbReference type="AlphaFoldDB" id="K8DVG0"/>
<dbReference type="GO" id="GO:0006355">
    <property type="term" value="P:regulation of DNA-templated transcription"/>
    <property type="evidence" value="ECO:0007669"/>
    <property type="project" value="InterPro"/>
</dbReference>
<dbReference type="Gene3D" id="2.30.24.10">
    <property type="entry name" value="CAT RNA-binding domain"/>
    <property type="match status" value="1"/>
</dbReference>
<dbReference type="InterPro" id="IPR011608">
    <property type="entry name" value="PRD"/>
</dbReference>
<dbReference type="Pfam" id="PF03123">
    <property type="entry name" value="CAT_RBD"/>
    <property type="match status" value="1"/>
</dbReference>
<feature type="domain" description="PRD" evidence="2">
    <location>
        <begin position="171"/>
        <end position="281"/>
    </location>
</feature>
<dbReference type="InterPro" id="IPR050661">
    <property type="entry name" value="BglG_antiterminators"/>
</dbReference>
<dbReference type="Pfam" id="PF00874">
    <property type="entry name" value="PRD"/>
    <property type="match status" value="2"/>
</dbReference>
<sequence>MIIKKILNPNTILAMDENRQEYVFFGKGIGYSRKIGQNVDGEDINRVFIPVNNKQIQEYLRLFDSIPAIYFDVTQEIIKNAEQTLQTELNTGLFFTLSDHLHFAVERHKKNLNIVNRVYWEVKNYYPNEFSIGEYALKILKRDLGQILPKEEAANIAFHIINAQNTVSLTNKGMDYAKLIGGVADIVKYELKIDFDIEGVHYQRFITHLKFFIQRYFDGKMINENDDGLFEQIAILYPKALAVAYKAKEYIEILYETKINKEEITYLTVHINRLMSNNNIHDKEINDNTK</sequence>
<gene>
    <name evidence="3" type="primary">bglG</name>
</gene>
<dbReference type="GO" id="GO:0003723">
    <property type="term" value="F:RNA binding"/>
    <property type="evidence" value="ECO:0007669"/>
    <property type="project" value="InterPro"/>
</dbReference>
<accession>K8DVG0</accession>
<dbReference type="InterPro" id="IPR036634">
    <property type="entry name" value="PRD_sf"/>
</dbReference>
<dbReference type="PROSITE" id="PS51372">
    <property type="entry name" value="PRD_2"/>
    <property type="match status" value="2"/>
</dbReference>
<evidence type="ECO:0000313" key="3">
    <source>
        <dbReference type="EMBL" id="CCM44182.1"/>
    </source>
</evidence>
<dbReference type="SUPFAM" id="SSF63520">
    <property type="entry name" value="PTS-regulatory domain, PRD"/>
    <property type="match status" value="2"/>
</dbReference>
<dbReference type="InterPro" id="IPR036650">
    <property type="entry name" value="CAT_RNA-bd_dom_sf"/>
</dbReference>
<dbReference type="Gene3D" id="1.10.1790.10">
    <property type="entry name" value="PRD domain"/>
    <property type="match status" value="2"/>
</dbReference>